<evidence type="ECO:0000313" key="8">
    <source>
        <dbReference type="EMBL" id="MEE2037524.1"/>
    </source>
</evidence>
<dbReference type="InterPro" id="IPR000847">
    <property type="entry name" value="LysR_HTH_N"/>
</dbReference>
<dbReference type="NCBIfam" id="NF009888">
    <property type="entry name" value="PRK13348.1"/>
    <property type="match status" value="1"/>
</dbReference>
<dbReference type="InterPro" id="IPR036390">
    <property type="entry name" value="WH_DNA-bd_sf"/>
</dbReference>
<feature type="region of interest" description="Disordered" evidence="6">
    <location>
        <begin position="84"/>
        <end position="103"/>
    </location>
</feature>
<keyword evidence="2" id="KW-0805">Transcription regulation</keyword>
<keyword evidence="3" id="KW-0238">DNA-binding</keyword>
<dbReference type="PROSITE" id="PS50931">
    <property type="entry name" value="HTH_LYSR"/>
    <property type="match status" value="1"/>
</dbReference>
<organism evidence="8 9">
    <name type="scientific">Nocardiopsis codii</name>
    <dbReference type="NCBI Taxonomy" id="3065942"/>
    <lineage>
        <taxon>Bacteria</taxon>
        <taxon>Bacillati</taxon>
        <taxon>Actinomycetota</taxon>
        <taxon>Actinomycetes</taxon>
        <taxon>Streptosporangiales</taxon>
        <taxon>Nocardiopsidaceae</taxon>
        <taxon>Nocardiopsis</taxon>
    </lineage>
</organism>
<keyword evidence="9" id="KW-1185">Reference proteome</keyword>
<dbReference type="Pfam" id="PF00126">
    <property type="entry name" value="HTH_1"/>
    <property type="match status" value="1"/>
</dbReference>
<dbReference type="SUPFAM" id="SSF53850">
    <property type="entry name" value="Periplasmic binding protein-like II"/>
    <property type="match status" value="1"/>
</dbReference>
<dbReference type="Gene3D" id="1.10.10.10">
    <property type="entry name" value="Winged helix-like DNA-binding domain superfamily/Winged helix DNA-binding domain"/>
    <property type="match status" value="1"/>
</dbReference>
<proteinExistence type="inferred from homology"/>
<dbReference type="PANTHER" id="PTHR30579">
    <property type="entry name" value="TRANSCRIPTIONAL REGULATOR"/>
    <property type="match status" value="1"/>
</dbReference>
<reference evidence="8 9" key="1">
    <citation type="submission" date="2023-08" db="EMBL/GenBank/DDBJ databases">
        <authorList>
            <person name="Girao M."/>
            <person name="Carvalho M.F."/>
        </authorList>
    </citation>
    <scope>NUCLEOTIDE SEQUENCE [LARGE SCALE GENOMIC DNA]</scope>
    <source>
        <strain evidence="8 9">CT-R113</strain>
    </source>
</reference>
<dbReference type="InterPro" id="IPR036388">
    <property type="entry name" value="WH-like_DNA-bd_sf"/>
</dbReference>
<dbReference type="InterPro" id="IPR017685">
    <property type="entry name" value="ArgP"/>
</dbReference>
<keyword evidence="4" id="KW-0010">Activator</keyword>
<evidence type="ECO:0000256" key="6">
    <source>
        <dbReference type="SAM" id="MobiDB-lite"/>
    </source>
</evidence>
<evidence type="ECO:0000256" key="2">
    <source>
        <dbReference type="ARBA" id="ARBA00023015"/>
    </source>
</evidence>
<name>A0ABU7K5R0_9ACTN</name>
<evidence type="ECO:0000256" key="1">
    <source>
        <dbReference type="ARBA" id="ARBA00009437"/>
    </source>
</evidence>
<evidence type="ECO:0000259" key="7">
    <source>
        <dbReference type="PROSITE" id="PS50931"/>
    </source>
</evidence>
<evidence type="ECO:0000256" key="5">
    <source>
        <dbReference type="ARBA" id="ARBA00023163"/>
    </source>
</evidence>
<keyword evidence="5" id="KW-0804">Transcription</keyword>
<dbReference type="Pfam" id="PF03466">
    <property type="entry name" value="LysR_substrate"/>
    <property type="match status" value="1"/>
</dbReference>
<evidence type="ECO:0000313" key="9">
    <source>
        <dbReference type="Proteomes" id="UP001356095"/>
    </source>
</evidence>
<dbReference type="EMBL" id="JAUZMY010000007">
    <property type="protein sequence ID" value="MEE2037524.1"/>
    <property type="molecule type" value="Genomic_DNA"/>
</dbReference>
<dbReference type="NCBIfam" id="TIGR03298">
    <property type="entry name" value="argP"/>
    <property type="match status" value="1"/>
</dbReference>
<dbReference type="InterPro" id="IPR005119">
    <property type="entry name" value="LysR_subst-bd"/>
</dbReference>
<dbReference type="InterPro" id="IPR050176">
    <property type="entry name" value="LTTR"/>
</dbReference>
<evidence type="ECO:0000256" key="3">
    <source>
        <dbReference type="ARBA" id="ARBA00023125"/>
    </source>
</evidence>
<dbReference type="Proteomes" id="UP001356095">
    <property type="component" value="Unassembled WGS sequence"/>
</dbReference>
<sequence length="310" mass="33647">MPFQFDHLHTLTTLIDEGTFEAAARRLHVTASAVSQRVRAMEQSTGKVLVQRTNPVRTTDAGDVVLRYARQVLLLDADTAAELRLDGGDPDGGDPDGGGGGAGRVSVPLAVNADSLSTWFLDALADLPAELGAVFEIHREDEEHTTSLLRSGTVMAAVTSTPEAVQGCTVAGLGAMRYRAVCSPEFDARHLGGRADPELLPQAPVVNFDRRDDLQDRFVRESARREPTGPRHYIPASEDFARTVLLGFGWGVVPERQCASEIAAGRLVELAPGHPVDVRLYWQRWNLRSPALDRISEVVRAGAADRLHAF</sequence>
<evidence type="ECO:0000256" key="4">
    <source>
        <dbReference type="ARBA" id="ARBA00023159"/>
    </source>
</evidence>
<dbReference type="NCBIfam" id="NF002964">
    <property type="entry name" value="PRK03635.1"/>
    <property type="match status" value="1"/>
</dbReference>
<comment type="caution">
    <text evidence="8">The sequence shown here is derived from an EMBL/GenBank/DDBJ whole genome shotgun (WGS) entry which is preliminary data.</text>
</comment>
<gene>
    <name evidence="8" type="ORF">Q8791_09860</name>
</gene>
<comment type="similarity">
    <text evidence="1">Belongs to the LysR transcriptional regulatory family.</text>
</comment>
<feature type="domain" description="HTH lysR-type" evidence="7">
    <location>
        <begin position="1"/>
        <end position="59"/>
    </location>
</feature>
<dbReference type="SUPFAM" id="SSF46785">
    <property type="entry name" value="Winged helix' DNA-binding domain"/>
    <property type="match status" value="1"/>
</dbReference>
<protein>
    <submittedName>
        <fullName evidence="8">LysR family transcriptional regulator ArgP</fullName>
    </submittedName>
</protein>
<dbReference type="Gene3D" id="3.40.190.290">
    <property type="match status" value="1"/>
</dbReference>
<dbReference type="RefSeq" id="WP_330091315.1">
    <property type="nucleotide sequence ID" value="NZ_JAUZMY010000007.1"/>
</dbReference>
<accession>A0ABU7K5R0</accession>
<dbReference type="PANTHER" id="PTHR30579:SF2">
    <property type="entry name" value="HTH-TYPE TRANSCRIPTIONAL REGULATOR ARGP"/>
    <property type="match status" value="1"/>
</dbReference>